<proteinExistence type="predicted"/>
<comment type="caution">
    <text evidence="9">The sequence shown here is derived from an EMBL/GenBank/DDBJ whole genome shotgun (WGS) entry which is preliminary data.</text>
</comment>
<dbReference type="PANTHER" id="PTHR22928">
    <property type="entry name" value="TELOMERE-ASSOCIATED PROTEIN RIF1"/>
    <property type="match status" value="1"/>
</dbReference>
<dbReference type="PANTHER" id="PTHR22928:SF3">
    <property type="entry name" value="TELOMERE-ASSOCIATED PROTEIN RIF1"/>
    <property type="match status" value="1"/>
</dbReference>
<feature type="compositionally biased region" description="Polar residues" evidence="7">
    <location>
        <begin position="1342"/>
        <end position="1362"/>
    </location>
</feature>
<dbReference type="OrthoDB" id="5399929at2759"/>
<keyword evidence="6" id="KW-0131">Cell cycle</keyword>
<feature type="compositionally biased region" description="Polar residues" evidence="7">
    <location>
        <begin position="1379"/>
        <end position="1390"/>
    </location>
</feature>
<evidence type="ECO:0000313" key="9">
    <source>
        <dbReference type="EMBL" id="KAJ5095975.1"/>
    </source>
</evidence>
<gene>
    <name evidence="9" type="ORF">NUU61_005331</name>
</gene>
<comment type="subcellular location">
    <subcellularLocation>
        <location evidence="2">Chromosome</location>
        <location evidence="2">Telomere</location>
    </subcellularLocation>
    <subcellularLocation>
        <location evidence="1">Nucleus</location>
    </subcellularLocation>
</comment>
<keyword evidence="10" id="KW-1185">Reference proteome</keyword>
<feature type="region of interest" description="Disordered" evidence="7">
    <location>
        <begin position="1652"/>
        <end position="1690"/>
    </location>
</feature>
<keyword evidence="4" id="KW-0779">Telomere</keyword>
<evidence type="ECO:0000256" key="7">
    <source>
        <dbReference type="SAM" id="MobiDB-lite"/>
    </source>
</evidence>
<evidence type="ECO:0000313" key="10">
    <source>
        <dbReference type="Proteomes" id="UP001141434"/>
    </source>
</evidence>
<dbReference type="RefSeq" id="XP_056511526.1">
    <property type="nucleotide sequence ID" value="XM_056655913.1"/>
</dbReference>
<feature type="compositionally biased region" description="Basic and acidic residues" evidence="7">
    <location>
        <begin position="1132"/>
        <end position="1143"/>
    </location>
</feature>
<protein>
    <submittedName>
        <fullName evidence="9">Rap1-interacting factor 1 N-terminal</fullName>
    </submittedName>
</protein>
<feature type="compositionally biased region" description="Basic and acidic residues" evidence="7">
    <location>
        <begin position="1452"/>
        <end position="1463"/>
    </location>
</feature>
<reference evidence="9" key="1">
    <citation type="submission" date="2022-11" db="EMBL/GenBank/DDBJ databases">
        <authorList>
            <person name="Petersen C."/>
        </authorList>
    </citation>
    <scope>NUCLEOTIDE SEQUENCE</scope>
    <source>
        <strain evidence="9">IBT 34128</strain>
    </source>
</reference>
<keyword evidence="5" id="KW-0539">Nucleus</keyword>
<feature type="region of interest" description="Disordered" evidence="7">
    <location>
        <begin position="1132"/>
        <end position="1151"/>
    </location>
</feature>
<reference evidence="9" key="2">
    <citation type="journal article" date="2023" name="IMA Fungus">
        <title>Comparative genomic study of the Penicillium genus elucidates a diverse pangenome and 15 lateral gene transfer events.</title>
        <authorList>
            <person name="Petersen C."/>
            <person name="Sorensen T."/>
            <person name="Nielsen M.R."/>
            <person name="Sondergaard T.E."/>
            <person name="Sorensen J.L."/>
            <person name="Fitzpatrick D.A."/>
            <person name="Frisvad J.C."/>
            <person name="Nielsen K.L."/>
        </authorList>
    </citation>
    <scope>NUCLEOTIDE SEQUENCE</scope>
    <source>
        <strain evidence="9">IBT 34128</strain>
    </source>
</reference>
<feature type="compositionally biased region" description="Polar residues" evidence="7">
    <location>
        <begin position="1482"/>
        <end position="1512"/>
    </location>
</feature>
<dbReference type="GO" id="GO:0000723">
    <property type="term" value="P:telomere maintenance"/>
    <property type="evidence" value="ECO:0007669"/>
    <property type="project" value="TreeGrafter"/>
</dbReference>
<feature type="compositionally biased region" description="Basic residues" evidence="7">
    <location>
        <begin position="1254"/>
        <end position="1274"/>
    </location>
</feature>
<feature type="compositionally biased region" description="Polar residues" evidence="7">
    <location>
        <begin position="1528"/>
        <end position="1543"/>
    </location>
</feature>
<feature type="region of interest" description="Disordered" evidence="7">
    <location>
        <begin position="1"/>
        <end position="95"/>
    </location>
</feature>
<organism evidence="9 10">
    <name type="scientific">Penicillium alfredii</name>
    <dbReference type="NCBI Taxonomy" id="1506179"/>
    <lineage>
        <taxon>Eukaryota</taxon>
        <taxon>Fungi</taxon>
        <taxon>Dikarya</taxon>
        <taxon>Ascomycota</taxon>
        <taxon>Pezizomycotina</taxon>
        <taxon>Eurotiomycetes</taxon>
        <taxon>Eurotiomycetidae</taxon>
        <taxon>Eurotiales</taxon>
        <taxon>Aspergillaceae</taxon>
        <taxon>Penicillium</taxon>
    </lineage>
</organism>
<sequence>MVEILGPLSARPPTPPRTASRIDENNPAESPLVQTPGGSPFSTVGSGAPPSSRSKRVNFSPWTNFIKPPTSTNPSKSASDLKSLPPSNERRPSKSILKATQSPIAVWSPNVDTFTAESLAMLLESVIQQLAGESISSRLDAYMQFFGALRTYEGLPMGQDIAEKLSLITDFIQRDVSRDLVNGGPLDTNLANQALKLSAAFVWHGDISTQLPEEFKIFLVDHSIICLQEAKVPKSVLTHYMSILSTQNFGPKIMTTARVTRLLSVLQDVTKQVTGNAIVSHRLSIYQRLLTQAKSTFVSQSALWMEHLISGLLNHLKDTRLKAISLGFQTSTAAGPNPVLSKTIRDLFDRPLENDRKLITEIRERMSRMMASTESGAHVPQVWSIIILLLRSKRWNLGQWEHFKEWVLVLQKCFNCSEPAIKAQAILGWNRFVFAINPNESTSPSLLKMLGKPILSQFERKKSDKSGSSPTHLALGSYYNLLYYAFRPSAPFQHLDVVWEEYVATPSNIFSSAPALSDCVFRVLANLLWSSQAKLWTENRNNDPTRLEAEELPSIDSRWVRSRIPSVFKVFEALLKSSVWNPTVEKSNVALAWNSLSSALSFASSKEITPSGESMQAVASALGLLSRLCLAGPSSLNATGDNCADIFFERFRFLSKTVIISLGSIPFTEKLVLRTADNTFQTVNTPSNRHPHMDINLDSPALHLLRALGSITWTTTPTPSFTNLVASTIEASCNGRISRGSRLELLQQCADLCTGDMESLPRTPQLSEVVWKATAQATADALRSFPSESARERDGSVFRDYENVIKILSSGLGFPTAFLEWSRLLESFVRVVRTEKGNRALATMIVEPMAECLMRLPAYDTLLPSTSLFGHSLSIPFFLGSEFGSESDNAQPADPSLFPHKFLGSIGRTLRGAYDDFDASETHALADFIESLTSFLGSGVPSFRCQVLETLQPPLGLWLKDDVCKVDADHNVDSRVLTACRALSSAILNILQTSVSHDLSSLQRFEVIMCAGLESSHISSIKRFVELWGTTFGSHSSLAYADTVVQALQKAESKLQGPALPLQSDVQDTDMLPPGSQEQLHRPVNELSGSSVEISQAANLNSSPVVKAKGSTVLELPVQPNEPQLPTTLQLEGHEAQSAEKIPRNSSRSKRREVFKMIDSIQSSSPANSPRGLGFHTPPHLRKLQSLEPGVPLTPTLVPAENEEQFFGSSPTPGTRDPTPAANSNVPPLTSHDITRPEADPPSSPPEIHSRSPSPRKRSKRSRSERRRSAKARRALAGDVGQQEPVSSPAISEHAEANAETPRAGTDKQAQQSANTSFPADERPPSRSLRSVSGKDAAANPEPSTQTAAAEMSGNQLVQTPRSSSKSKKKKKKNVSKSAAQMNQQPTENVQLAPVNAVPEYHVDSSSEDLETQIASQLEQDLELAVDMDDRTYRSKPIGFPPPETVTKKRKREEDEARSASTKDRRRSTRLSSTKDLALAATDTQESEAVQLQASAVSDLAQDTSSAKSSSVAPRRLTRSSQHKENESTLGDSMPQAQDTDSAQEPPKDSEASRPPSKRLRKSSRLDAPSAPVSAEEDPGESKSSCDTRSRKGRSRKSARQNETALSQPEEPPSQAELPATQDGDLDVVPESIIAEEKPAELNVPLISTEEATDSQMTDIAPSNEADSVNPDIQMDMDYTDMDKQPDGEVANHVPSVATMATQTEGPAPPEPTADRSEAGITQSLQKLLGDMKDATLGPSALREVDDLLFNIRVAAHDASRRHNTSA</sequence>
<accession>A0A9W9F968</accession>
<evidence type="ECO:0000256" key="2">
    <source>
        <dbReference type="ARBA" id="ARBA00004574"/>
    </source>
</evidence>
<dbReference type="Pfam" id="PF12231">
    <property type="entry name" value="Rif1_N"/>
    <property type="match status" value="1"/>
</dbReference>
<keyword evidence="3" id="KW-0158">Chromosome</keyword>
<feature type="compositionally biased region" description="Polar residues" evidence="7">
    <location>
        <begin position="1308"/>
        <end position="1318"/>
    </location>
</feature>
<feature type="compositionally biased region" description="Polar residues" evidence="7">
    <location>
        <begin position="69"/>
        <end position="80"/>
    </location>
</feature>
<dbReference type="EMBL" id="JAPMSZ010000007">
    <property type="protein sequence ID" value="KAJ5095975.1"/>
    <property type="molecule type" value="Genomic_DNA"/>
</dbReference>
<feature type="compositionally biased region" description="Basic residues" evidence="7">
    <location>
        <begin position="1365"/>
        <end position="1375"/>
    </location>
</feature>
<feature type="compositionally biased region" description="Basic and acidic residues" evidence="7">
    <location>
        <begin position="1580"/>
        <end position="1590"/>
    </location>
</feature>
<dbReference type="InterPro" id="IPR022031">
    <property type="entry name" value="Rif1_N"/>
</dbReference>
<evidence type="ECO:0000256" key="4">
    <source>
        <dbReference type="ARBA" id="ARBA00022895"/>
    </source>
</evidence>
<evidence type="ECO:0000256" key="5">
    <source>
        <dbReference type="ARBA" id="ARBA00023242"/>
    </source>
</evidence>
<dbReference type="GO" id="GO:0005634">
    <property type="term" value="C:nucleus"/>
    <property type="evidence" value="ECO:0007669"/>
    <property type="project" value="UniProtKB-SubCell"/>
</dbReference>
<dbReference type="GeneID" id="81395081"/>
<dbReference type="Proteomes" id="UP001141434">
    <property type="component" value="Unassembled WGS sequence"/>
</dbReference>
<feature type="compositionally biased region" description="Polar residues" evidence="7">
    <location>
        <begin position="32"/>
        <end position="52"/>
    </location>
</feature>
<evidence type="ECO:0000256" key="1">
    <source>
        <dbReference type="ARBA" id="ARBA00004123"/>
    </source>
</evidence>
<evidence type="ECO:0000259" key="8">
    <source>
        <dbReference type="Pfam" id="PF12231"/>
    </source>
</evidence>
<evidence type="ECO:0000256" key="3">
    <source>
        <dbReference type="ARBA" id="ARBA00022454"/>
    </source>
</evidence>
<feature type="domain" description="Telomere-associated protein Rif1 N-terminal" evidence="8">
    <location>
        <begin position="130"/>
        <end position="503"/>
    </location>
</feature>
<dbReference type="GO" id="GO:0140445">
    <property type="term" value="C:chromosome, telomeric repeat region"/>
    <property type="evidence" value="ECO:0007669"/>
    <property type="project" value="TreeGrafter"/>
</dbReference>
<feature type="region of interest" description="Disordered" evidence="7">
    <location>
        <begin position="1426"/>
        <end position="1630"/>
    </location>
</feature>
<feature type="region of interest" description="Disordered" evidence="7">
    <location>
        <begin position="1160"/>
        <end position="1410"/>
    </location>
</feature>
<name>A0A9W9F968_9EURO</name>
<evidence type="ECO:0000256" key="6">
    <source>
        <dbReference type="ARBA" id="ARBA00023306"/>
    </source>
</evidence>